<gene>
    <name evidence="5" type="ORF">S01H4_55609</name>
</gene>
<protein>
    <recommendedName>
        <fullName evidence="4">Heparinase II/III-like C-terminal domain-containing protein</fullName>
    </recommendedName>
</protein>
<dbReference type="Pfam" id="PF07940">
    <property type="entry name" value="Hepar_II_III_C"/>
    <property type="match status" value="1"/>
</dbReference>
<sequence>LNKDLIESPEGTFIKKMIINLSVIVKPNGKLPLVGDVDNGKILLLSGYNDKSHLDLINLGYVLFKSSDLKHIYKKFSPISLLLMGPEEVKSVDSLEFYEPKKKVIYYENSGYILLRDGWGDKSSYLFGDLGNFGPQNAPHSHSGISNIILSYNGKDILIDSGTKSYNRSMKERNYFRSSIAHNVISIDNKNQAKPLSWFAWTKKPKTSRKVMESNDLIQILCNHNGYSGFLVQRLILVSKNLKSIVIK</sequence>
<dbReference type="PANTHER" id="PTHR39210">
    <property type="entry name" value="HEPARIN-SULFATE LYASE"/>
    <property type="match status" value="1"/>
</dbReference>
<dbReference type="EMBL" id="BART01032111">
    <property type="protein sequence ID" value="GAH07507.1"/>
    <property type="molecule type" value="Genomic_DNA"/>
</dbReference>
<reference evidence="5" key="1">
    <citation type="journal article" date="2014" name="Front. Microbiol.">
        <title>High frequency of phylogenetically diverse reductive dehalogenase-homologous genes in deep subseafloor sedimentary metagenomes.</title>
        <authorList>
            <person name="Kawai M."/>
            <person name="Futagami T."/>
            <person name="Toyoda A."/>
            <person name="Takaki Y."/>
            <person name="Nishi S."/>
            <person name="Hori S."/>
            <person name="Arai W."/>
            <person name="Tsubouchi T."/>
            <person name="Morono Y."/>
            <person name="Uchiyama I."/>
            <person name="Ito T."/>
            <person name="Fujiyama A."/>
            <person name="Inagaki F."/>
            <person name="Takami H."/>
        </authorList>
    </citation>
    <scope>NUCLEOTIDE SEQUENCE</scope>
    <source>
        <strain evidence="5">Expedition CK06-06</strain>
    </source>
</reference>
<evidence type="ECO:0000256" key="3">
    <source>
        <dbReference type="ARBA" id="ARBA00023239"/>
    </source>
</evidence>
<proteinExistence type="predicted"/>
<evidence type="ECO:0000256" key="1">
    <source>
        <dbReference type="ARBA" id="ARBA00022729"/>
    </source>
</evidence>
<evidence type="ECO:0000259" key="4">
    <source>
        <dbReference type="Pfam" id="PF07940"/>
    </source>
</evidence>
<dbReference type="InterPro" id="IPR012480">
    <property type="entry name" value="Hepar_II_III_C"/>
</dbReference>
<keyword evidence="2" id="KW-0574">Periplasm</keyword>
<feature type="non-terminal residue" evidence="5">
    <location>
        <position position="248"/>
    </location>
</feature>
<dbReference type="GO" id="GO:0016829">
    <property type="term" value="F:lyase activity"/>
    <property type="evidence" value="ECO:0007669"/>
    <property type="project" value="UniProtKB-KW"/>
</dbReference>
<dbReference type="PANTHER" id="PTHR39210:SF1">
    <property type="entry name" value="HEPARIN-SULFATE LYASE"/>
    <property type="match status" value="1"/>
</dbReference>
<name>X1CIM7_9ZZZZ</name>
<accession>X1CIM7</accession>
<keyword evidence="1" id="KW-0732">Signal</keyword>
<feature type="domain" description="Heparinase II/III-like C-terminal" evidence="4">
    <location>
        <begin position="101"/>
        <end position="247"/>
    </location>
</feature>
<keyword evidence="3" id="KW-0456">Lyase</keyword>
<dbReference type="AlphaFoldDB" id="X1CIM7"/>
<evidence type="ECO:0000256" key="2">
    <source>
        <dbReference type="ARBA" id="ARBA00022764"/>
    </source>
</evidence>
<evidence type="ECO:0000313" key="5">
    <source>
        <dbReference type="EMBL" id="GAH07507.1"/>
    </source>
</evidence>
<feature type="non-terminal residue" evidence="5">
    <location>
        <position position="1"/>
    </location>
</feature>
<dbReference type="Gene3D" id="2.70.98.70">
    <property type="match status" value="1"/>
</dbReference>
<organism evidence="5">
    <name type="scientific">marine sediment metagenome</name>
    <dbReference type="NCBI Taxonomy" id="412755"/>
    <lineage>
        <taxon>unclassified sequences</taxon>
        <taxon>metagenomes</taxon>
        <taxon>ecological metagenomes</taxon>
    </lineage>
</organism>
<comment type="caution">
    <text evidence="5">The sequence shown here is derived from an EMBL/GenBank/DDBJ whole genome shotgun (WGS) entry which is preliminary data.</text>
</comment>